<dbReference type="EMBL" id="JAPQYE010000001">
    <property type="protein sequence ID" value="MCZ0727154.1"/>
    <property type="molecule type" value="Genomic_DNA"/>
</dbReference>
<evidence type="ECO:0000256" key="3">
    <source>
        <dbReference type="ARBA" id="ARBA00022475"/>
    </source>
</evidence>
<accession>A0ABT4HBG5</accession>
<dbReference type="InterPro" id="IPR027417">
    <property type="entry name" value="P-loop_NTPase"/>
</dbReference>
<keyword evidence="3" id="KW-1003">Cell membrane</keyword>
<dbReference type="Gene3D" id="3.40.50.300">
    <property type="entry name" value="P-loop containing nucleotide triphosphate hydrolases"/>
    <property type="match status" value="1"/>
</dbReference>
<sequence length="257" mass="27907">MTGRLFRLENVSIDLDSVRGPKPVLRDLSFEVHSHEIVGVVGRSGVGKSTLLKAMGGLIGIDSGTLTYANSSVTAPPAGVVMVFQDYQNALLPWRTAARNVELGLEGSVPRAQRRARVAHALEMVELSDHAADYPWRMSGGMAQRLQIARALALEPAVLLMDEPFGALDAITKASLQDVLLALQRQTGTTVVFVTHDLDEAIYLSDRVLVMGGPPGVVTALKDTELPLERDQVTTRELPEYLRLRHLLGETLRPGNA</sequence>
<dbReference type="Pfam" id="PF00005">
    <property type="entry name" value="ABC_tran"/>
    <property type="match status" value="1"/>
</dbReference>
<reference evidence="8" key="1">
    <citation type="submission" date="2022-12" db="EMBL/GenBank/DDBJ databases">
        <title>Whole genome sequence of Mycolicibacterium iranicum strain SBH312.</title>
        <authorList>
            <person name="Jani J."/>
            <person name="Arifin Mustapha Z."/>
            <person name="Ahmed K."/>
            <person name="Kai Ling C."/>
        </authorList>
    </citation>
    <scope>NUCLEOTIDE SEQUENCE</scope>
    <source>
        <strain evidence="8">SBH312</strain>
    </source>
</reference>
<evidence type="ECO:0000313" key="9">
    <source>
        <dbReference type="Proteomes" id="UP001084650"/>
    </source>
</evidence>
<dbReference type="PANTHER" id="PTHR42788">
    <property type="entry name" value="TAURINE IMPORT ATP-BINDING PROTEIN-RELATED"/>
    <property type="match status" value="1"/>
</dbReference>
<feature type="domain" description="ABC transporter" evidence="7">
    <location>
        <begin position="6"/>
        <end position="238"/>
    </location>
</feature>
<keyword evidence="5 8" id="KW-0067">ATP-binding</keyword>
<evidence type="ECO:0000256" key="4">
    <source>
        <dbReference type="ARBA" id="ARBA00022741"/>
    </source>
</evidence>
<dbReference type="RefSeq" id="WP_268785302.1">
    <property type="nucleotide sequence ID" value="NZ_JAPQYE010000001.1"/>
</dbReference>
<keyword evidence="4" id="KW-0547">Nucleotide-binding</keyword>
<dbReference type="SUPFAM" id="SSF52540">
    <property type="entry name" value="P-loop containing nucleoside triphosphate hydrolases"/>
    <property type="match status" value="1"/>
</dbReference>
<evidence type="ECO:0000259" key="7">
    <source>
        <dbReference type="PROSITE" id="PS50893"/>
    </source>
</evidence>
<keyword evidence="2" id="KW-0813">Transport</keyword>
<dbReference type="PANTHER" id="PTHR42788:SF7">
    <property type="entry name" value="NITRATE ABC TRANSPORTER ATP-BINDING PROTEIN"/>
    <property type="match status" value="1"/>
</dbReference>
<keyword evidence="6" id="KW-0472">Membrane</keyword>
<comment type="subcellular location">
    <subcellularLocation>
        <location evidence="1">Cell membrane</location>
        <topology evidence="1">Peripheral membrane protein</topology>
    </subcellularLocation>
</comment>
<organism evidence="8 9">
    <name type="scientific">Mycolicibacterium iranicum</name>
    <name type="common">Mycobacterium iranicum</name>
    <dbReference type="NCBI Taxonomy" id="912594"/>
    <lineage>
        <taxon>Bacteria</taxon>
        <taxon>Bacillati</taxon>
        <taxon>Actinomycetota</taxon>
        <taxon>Actinomycetes</taxon>
        <taxon>Mycobacteriales</taxon>
        <taxon>Mycobacteriaceae</taxon>
        <taxon>Mycolicibacterium</taxon>
    </lineage>
</organism>
<dbReference type="InterPro" id="IPR050166">
    <property type="entry name" value="ABC_transporter_ATP-bind"/>
</dbReference>
<dbReference type="Proteomes" id="UP001084650">
    <property type="component" value="Unassembled WGS sequence"/>
</dbReference>
<dbReference type="GO" id="GO:0005524">
    <property type="term" value="F:ATP binding"/>
    <property type="evidence" value="ECO:0007669"/>
    <property type="project" value="UniProtKB-KW"/>
</dbReference>
<name>A0ABT4HBG5_MYCIR</name>
<proteinExistence type="predicted"/>
<dbReference type="InterPro" id="IPR017871">
    <property type="entry name" value="ABC_transporter-like_CS"/>
</dbReference>
<dbReference type="SMART" id="SM00382">
    <property type="entry name" value="AAA"/>
    <property type="match status" value="1"/>
</dbReference>
<keyword evidence="9" id="KW-1185">Reference proteome</keyword>
<protein>
    <submittedName>
        <fullName evidence="8">ATP-binding cassette domain-containing protein</fullName>
    </submittedName>
</protein>
<dbReference type="PROSITE" id="PS00211">
    <property type="entry name" value="ABC_TRANSPORTER_1"/>
    <property type="match status" value="1"/>
</dbReference>
<gene>
    <name evidence="8" type="ORF">OY187_03775</name>
</gene>
<evidence type="ECO:0000256" key="5">
    <source>
        <dbReference type="ARBA" id="ARBA00022840"/>
    </source>
</evidence>
<evidence type="ECO:0000313" key="8">
    <source>
        <dbReference type="EMBL" id="MCZ0727154.1"/>
    </source>
</evidence>
<dbReference type="InterPro" id="IPR003439">
    <property type="entry name" value="ABC_transporter-like_ATP-bd"/>
</dbReference>
<evidence type="ECO:0000256" key="1">
    <source>
        <dbReference type="ARBA" id="ARBA00004202"/>
    </source>
</evidence>
<evidence type="ECO:0000256" key="6">
    <source>
        <dbReference type="ARBA" id="ARBA00023136"/>
    </source>
</evidence>
<dbReference type="PROSITE" id="PS50893">
    <property type="entry name" value="ABC_TRANSPORTER_2"/>
    <property type="match status" value="1"/>
</dbReference>
<evidence type="ECO:0000256" key="2">
    <source>
        <dbReference type="ARBA" id="ARBA00022448"/>
    </source>
</evidence>
<comment type="caution">
    <text evidence="8">The sequence shown here is derived from an EMBL/GenBank/DDBJ whole genome shotgun (WGS) entry which is preliminary data.</text>
</comment>
<dbReference type="InterPro" id="IPR003593">
    <property type="entry name" value="AAA+_ATPase"/>
</dbReference>